<keyword evidence="6" id="KW-0812">Transmembrane</keyword>
<keyword evidence="6" id="KW-0472">Membrane</keyword>
<accession>A0A919NZR3</accession>
<keyword evidence="6" id="KW-1133">Transmembrane helix</keyword>
<feature type="signal peptide" evidence="7">
    <location>
        <begin position="1"/>
        <end position="28"/>
    </location>
</feature>
<dbReference type="AlphaFoldDB" id="A0A919NZR3"/>
<name>A0A919NZR3_9CELL</name>
<dbReference type="InterPro" id="IPR015500">
    <property type="entry name" value="Peptidase_S8_subtilisin-rel"/>
</dbReference>
<evidence type="ECO:0000256" key="4">
    <source>
        <dbReference type="ARBA" id="ARBA00022825"/>
    </source>
</evidence>
<dbReference type="PROSITE" id="PS51892">
    <property type="entry name" value="SUBTILASE"/>
    <property type="match status" value="1"/>
</dbReference>
<feature type="active site" description="Charge relay system" evidence="5">
    <location>
        <position position="282"/>
    </location>
</feature>
<keyword evidence="4 5" id="KW-0720">Serine protease</keyword>
<dbReference type="Proteomes" id="UP000632740">
    <property type="component" value="Unassembled WGS sequence"/>
</dbReference>
<evidence type="ECO:0000256" key="5">
    <source>
        <dbReference type="PROSITE-ProRule" id="PRU01240"/>
    </source>
</evidence>
<keyword evidence="2 5" id="KW-0645">Protease</keyword>
<evidence type="ECO:0000256" key="3">
    <source>
        <dbReference type="ARBA" id="ARBA00022801"/>
    </source>
</evidence>
<comment type="caution">
    <text evidence="9">The sequence shown here is derived from an EMBL/GenBank/DDBJ whole genome shotgun (WGS) entry which is preliminary data.</text>
</comment>
<keyword evidence="10" id="KW-1185">Reference proteome</keyword>
<evidence type="ECO:0000313" key="10">
    <source>
        <dbReference type="Proteomes" id="UP000632740"/>
    </source>
</evidence>
<dbReference type="GO" id="GO:0004252">
    <property type="term" value="F:serine-type endopeptidase activity"/>
    <property type="evidence" value="ECO:0007669"/>
    <property type="project" value="UniProtKB-UniRule"/>
</dbReference>
<keyword evidence="3 5" id="KW-0378">Hydrolase</keyword>
<dbReference type="GO" id="GO:0006508">
    <property type="term" value="P:proteolysis"/>
    <property type="evidence" value="ECO:0007669"/>
    <property type="project" value="UniProtKB-KW"/>
</dbReference>
<evidence type="ECO:0000256" key="6">
    <source>
        <dbReference type="SAM" id="Phobius"/>
    </source>
</evidence>
<evidence type="ECO:0000256" key="2">
    <source>
        <dbReference type="ARBA" id="ARBA00022670"/>
    </source>
</evidence>
<dbReference type="PROSITE" id="PS00136">
    <property type="entry name" value="SUBTILASE_ASP"/>
    <property type="match status" value="1"/>
</dbReference>
<dbReference type="Gene3D" id="3.40.50.200">
    <property type="entry name" value="Peptidase S8/S53 domain"/>
    <property type="match status" value="1"/>
</dbReference>
<dbReference type="InterPro" id="IPR022398">
    <property type="entry name" value="Peptidase_S8_His-AS"/>
</dbReference>
<dbReference type="PANTHER" id="PTHR43806:SF11">
    <property type="entry name" value="CEREVISIN-RELATED"/>
    <property type="match status" value="1"/>
</dbReference>
<dbReference type="Pfam" id="PF00082">
    <property type="entry name" value="Peptidase_S8"/>
    <property type="match status" value="1"/>
</dbReference>
<evidence type="ECO:0000313" key="9">
    <source>
        <dbReference type="EMBL" id="GIG20562.1"/>
    </source>
</evidence>
<sequence>MSVRPWATSLTAASAMVLLAGLAPAAHAQVPVAATECDPATRQLVADPPPSLATLAAESAWSIATGAGVLVAVVDSGVDTRNDHLSAAVVPGADLVGRDVEDSGRTDTDGHGTAVAGQIAARPVDGSGLVGLARDATILPVRVFYGQDDEAKRDGTSVQTDRIAAGITYAVAHGATIVNVSLSSSTDDPALRAAVADATAAGALVVASAGNRAADPDAPDGPRYPAAYPGVLGVTATDADGHATDDSFHGPHVDVAAPGVNVLTTFHAAGDCMLAGGAAASSWATAYVSAAAALVAERHPDESPAEWAFRLEVTAARDQPAERDDRLGWGVVRPTEALLFVDDGSAPGPDSPTHARPVVPAVPAAALDTSVKPSPLAGVRSDVVWWVLAGVTGVLLVVLAARLAGYRGRRR</sequence>
<dbReference type="InterPro" id="IPR050131">
    <property type="entry name" value="Peptidase_S8_subtilisin-like"/>
</dbReference>
<dbReference type="InterPro" id="IPR036852">
    <property type="entry name" value="Peptidase_S8/S53_dom_sf"/>
</dbReference>
<feature type="transmembrane region" description="Helical" evidence="6">
    <location>
        <begin position="383"/>
        <end position="405"/>
    </location>
</feature>
<dbReference type="RefSeq" id="WP_203750187.1">
    <property type="nucleotide sequence ID" value="NZ_BONK01000004.1"/>
</dbReference>
<dbReference type="SUPFAM" id="SSF52743">
    <property type="entry name" value="Subtilisin-like"/>
    <property type="match status" value="1"/>
</dbReference>
<feature type="active site" description="Charge relay system" evidence="5">
    <location>
        <position position="75"/>
    </location>
</feature>
<feature type="active site" description="Charge relay system" evidence="5">
    <location>
        <position position="111"/>
    </location>
</feature>
<dbReference type="EMBL" id="BONK01000004">
    <property type="protein sequence ID" value="GIG20562.1"/>
    <property type="molecule type" value="Genomic_DNA"/>
</dbReference>
<dbReference type="InterPro" id="IPR000209">
    <property type="entry name" value="Peptidase_S8/S53_dom"/>
</dbReference>
<organism evidence="9 10">
    <name type="scientific">Cellulomonas chitinilytica</name>
    <dbReference type="NCBI Taxonomy" id="398759"/>
    <lineage>
        <taxon>Bacteria</taxon>
        <taxon>Bacillati</taxon>
        <taxon>Actinomycetota</taxon>
        <taxon>Actinomycetes</taxon>
        <taxon>Micrococcales</taxon>
        <taxon>Cellulomonadaceae</taxon>
        <taxon>Cellulomonas</taxon>
    </lineage>
</organism>
<evidence type="ECO:0000256" key="7">
    <source>
        <dbReference type="SAM" id="SignalP"/>
    </source>
</evidence>
<gene>
    <name evidence="9" type="ORF">Cch01nite_12860</name>
</gene>
<comment type="similarity">
    <text evidence="1 5">Belongs to the peptidase S8 family.</text>
</comment>
<feature type="chain" id="PRO_5037735856" evidence="7">
    <location>
        <begin position="29"/>
        <end position="411"/>
    </location>
</feature>
<dbReference type="PANTHER" id="PTHR43806">
    <property type="entry name" value="PEPTIDASE S8"/>
    <property type="match status" value="1"/>
</dbReference>
<dbReference type="InterPro" id="IPR023827">
    <property type="entry name" value="Peptidase_S8_Asp-AS"/>
</dbReference>
<proteinExistence type="inferred from homology"/>
<evidence type="ECO:0000259" key="8">
    <source>
        <dbReference type="Pfam" id="PF00082"/>
    </source>
</evidence>
<protein>
    <submittedName>
        <fullName evidence="9">Type VII secretion-associated serine protease</fullName>
    </submittedName>
</protein>
<keyword evidence="7" id="KW-0732">Signal</keyword>
<evidence type="ECO:0000256" key="1">
    <source>
        <dbReference type="ARBA" id="ARBA00011073"/>
    </source>
</evidence>
<reference evidence="9" key="1">
    <citation type="submission" date="2021-01" db="EMBL/GenBank/DDBJ databases">
        <title>Whole genome shotgun sequence of Cellulomonas chitinilytica NBRC 110799.</title>
        <authorList>
            <person name="Komaki H."/>
            <person name="Tamura T."/>
        </authorList>
    </citation>
    <scope>NUCLEOTIDE SEQUENCE</scope>
    <source>
        <strain evidence="9">NBRC 110799</strain>
    </source>
</reference>
<feature type="domain" description="Peptidase S8/S53" evidence="8">
    <location>
        <begin position="66"/>
        <end position="330"/>
    </location>
</feature>
<dbReference type="PRINTS" id="PR00723">
    <property type="entry name" value="SUBTILISIN"/>
</dbReference>
<dbReference type="PROSITE" id="PS00137">
    <property type="entry name" value="SUBTILASE_HIS"/>
    <property type="match status" value="1"/>
</dbReference>